<dbReference type="EMBL" id="JH660645">
    <property type="protein sequence ID" value="EIM27208.1"/>
    <property type="molecule type" value="Genomic_DNA"/>
</dbReference>
<protein>
    <submittedName>
        <fullName evidence="1">Uncharacterized protein</fullName>
    </submittedName>
</protein>
<keyword evidence="2" id="KW-1185">Reference proteome</keyword>
<proteinExistence type="predicted"/>
<name>I4YTB6_9HYPH</name>
<dbReference type="PATRIC" id="fig|864069.3.peg.4091"/>
<sequence length="48" mass="5760">MDIPQEPPTKVEVVFAYRHHRKQQRGPIFVSLLKQLYRTLPNKYTFTS</sequence>
<reference evidence="1 2" key="1">
    <citation type="submission" date="2012-02" db="EMBL/GenBank/DDBJ databases">
        <title>Improved High-Quality Draft sequence of Microvirga sp. WSM3557.</title>
        <authorList>
            <consortium name="US DOE Joint Genome Institute"/>
            <person name="Lucas S."/>
            <person name="Han J."/>
            <person name="Lapidus A."/>
            <person name="Cheng J.-F."/>
            <person name="Goodwin L."/>
            <person name="Pitluck S."/>
            <person name="Peters L."/>
            <person name="Zhang X."/>
            <person name="Detter J.C."/>
            <person name="Han C."/>
            <person name="Tapia R."/>
            <person name="Land M."/>
            <person name="Hauser L."/>
            <person name="Kyrpides N."/>
            <person name="Ivanova N."/>
            <person name="Pagani I."/>
            <person name="Brau L."/>
            <person name="Yates R."/>
            <person name="O'Hara G."/>
            <person name="Rui T."/>
            <person name="Howieson J."/>
            <person name="Reeve W."/>
            <person name="Woyke T."/>
        </authorList>
    </citation>
    <scope>NUCLEOTIDE SEQUENCE [LARGE SCALE GENOMIC DNA]</scope>
    <source>
        <strain evidence="1 2">WSM3557</strain>
    </source>
</reference>
<dbReference type="AlphaFoldDB" id="I4YTB6"/>
<organism evidence="1 2">
    <name type="scientific">Microvirga lotononidis</name>
    <dbReference type="NCBI Taxonomy" id="864069"/>
    <lineage>
        <taxon>Bacteria</taxon>
        <taxon>Pseudomonadati</taxon>
        <taxon>Pseudomonadota</taxon>
        <taxon>Alphaproteobacteria</taxon>
        <taxon>Hyphomicrobiales</taxon>
        <taxon>Methylobacteriaceae</taxon>
        <taxon>Microvirga</taxon>
    </lineage>
</organism>
<dbReference type="Proteomes" id="UP000003947">
    <property type="component" value="Unassembled WGS sequence"/>
</dbReference>
<evidence type="ECO:0000313" key="2">
    <source>
        <dbReference type="Proteomes" id="UP000003947"/>
    </source>
</evidence>
<accession>I4YTB6</accession>
<gene>
    <name evidence="1" type="ORF">MicloDRAFT_00037650</name>
</gene>
<evidence type="ECO:0000313" key="1">
    <source>
        <dbReference type="EMBL" id="EIM27208.1"/>
    </source>
</evidence>
<dbReference type="HOGENOM" id="CLU_3154894_0_0_5"/>